<keyword evidence="2 7" id="KW-0732">Signal</keyword>
<dbReference type="InterPro" id="IPR043504">
    <property type="entry name" value="Peptidase_S1_PA_chymotrypsin"/>
</dbReference>
<evidence type="ECO:0000259" key="8">
    <source>
        <dbReference type="PROSITE" id="PS50240"/>
    </source>
</evidence>
<dbReference type="GO" id="GO:0030141">
    <property type="term" value="C:secretory granule"/>
    <property type="evidence" value="ECO:0007669"/>
    <property type="project" value="TreeGrafter"/>
</dbReference>
<feature type="domain" description="Peptidase S1" evidence="8">
    <location>
        <begin position="30"/>
        <end position="278"/>
    </location>
</feature>
<dbReference type="PANTHER" id="PTHR24271">
    <property type="entry name" value="KALLIKREIN-RELATED"/>
    <property type="match status" value="1"/>
</dbReference>
<evidence type="ECO:0000313" key="9">
    <source>
        <dbReference type="EMBL" id="QKV49759.1"/>
    </source>
</evidence>
<accession>A0A7D4X669</accession>
<dbReference type="InterPro" id="IPR018114">
    <property type="entry name" value="TRYPSIN_HIS"/>
</dbReference>
<dbReference type="CDD" id="cd00190">
    <property type="entry name" value="Tryp_SPc"/>
    <property type="match status" value="1"/>
</dbReference>
<dbReference type="SUPFAM" id="SSF50494">
    <property type="entry name" value="Trypsin-like serine proteases"/>
    <property type="match status" value="1"/>
</dbReference>
<dbReference type="GO" id="GO:0031638">
    <property type="term" value="P:zymogen activation"/>
    <property type="evidence" value="ECO:0007669"/>
    <property type="project" value="TreeGrafter"/>
</dbReference>
<dbReference type="PROSITE" id="PS00134">
    <property type="entry name" value="TRYPSIN_HIS"/>
    <property type="match status" value="1"/>
</dbReference>
<dbReference type="InterPro" id="IPR001254">
    <property type="entry name" value="Trypsin_dom"/>
</dbReference>
<dbReference type="Pfam" id="PF00089">
    <property type="entry name" value="Trypsin"/>
    <property type="match status" value="1"/>
</dbReference>
<dbReference type="PRINTS" id="PR00722">
    <property type="entry name" value="CHYMOTRYPSIN"/>
</dbReference>
<protein>
    <submittedName>
        <fullName evidence="9">Kallikrein-1_BL1</fullName>
    </submittedName>
</protein>
<keyword evidence="4 6" id="KW-0720">Serine protease</keyword>
<dbReference type="Gene3D" id="2.40.10.10">
    <property type="entry name" value="Trypsin-like serine proteases"/>
    <property type="match status" value="2"/>
</dbReference>
<reference evidence="9" key="1">
    <citation type="journal article" date="2020" name="Genome Biol. Evol.">
        <title>A Comprehensive Multi-Omic Approach Reveals a Relatively Simple Venom in a Diet Generalist, the Northern Short-Tailed Shrew, Blarina brevicauda.</title>
        <authorList>
            <person name="Hanf Z.R."/>
            <person name="Chavez A.S."/>
        </authorList>
    </citation>
    <scope>NUCLEOTIDE SEQUENCE</scope>
    <source>
        <tissue evidence="9">Submaxillary gland</tissue>
    </source>
</reference>
<evidence type="ECO:0000256" key="1">
    <source>
        <dbReference type="ARBA" id="ARBA00022670"/>
    </source>
</evidence>
<name>A0A7D4X669_BLABR</name>
<feature type="chain" id="PRO_5028197658" evidence="7">
    <location>
        <begin position="18"/>
        <end position="281"/>
    </location>
</feature>
<dbReference type="InterPro" id="IPR033116">
    <property type="entry name" value="TRYPSIN_SER"/>
</dbReference>
<dbReference type="FunFam" id="2.40.10.10:FF:000032">
    <property type="entry name" value="Kallikrein 1-related peptidase C9"/>
    <property type="match status" value="1"/>
</dbReference>
<dbReference type="PANTHER" id="PTHR24271:SF47">
    <property type="entry name" value="KALLIKREIN-1"/>
    <property type="match status" value="1"/>
</dbReference>
<dbReference type="AlphaFoldDB" id="A0A7D4X669"/>
<evidence type="ECO:0000256" key="4">
    <source>
        <dbReference type="ARBA" id="ARBA00022825"/>
    </source>
</evidence>
<keyword evidence="1 6" id="KW-0645">Protease</keyword>
<organism evidence="9">
    <name type="scientific">Blarina brevicauda</name>
    <name type="common">Northern short-tailed shrew</name>
    <dbReference type="NCBI Taxonomy" id="9387"/>
    <lineage>
        <taxon>Eukaryota</taxon>
        <taxon>Metazoa</taxon>
        <taxon>Chordata</taxon>
        <taxon>Craniata</taxon>
        <taxon>Vertebrata</taxon>
        <taxon>Euteleostomi</taxon>
        <taxon>Mammalia</taxon>
        <taxon>Eutheria</taxon>
        <taxon>Laurasiatheria</taxon>
        <taxon>Eulipotyphla</taxon>
        <taxon>Soricidae</taxon>
        <taxon>Soricinae</taxon>
        <taxon>Blarina</taxon>
    </lineage>
</organism>
<feature type="signal peptide" evidence="7">
    <location>
        <begin position="1"/>
        <end position="17"/>
    </location>
</feature>
<proteinExistence type="evidence at transcript level"/>
<dbReference type="InterPro" id="IPR001314">
    <property type="entry name" value="Peptidase_S1A"/>
</dbReference>
<evidence type="ECO:0000256" key="5">
    <source>
        <dbReference type="ARBA" id="ARBA00023157"/>
    </source>
</evidence>
<dbReference type="PROSITE" id="PS00135">
    <property type="entry name" value="TRYPSIN_SER"/>
    <property type="match status" value="1"/>
</dbReference>
<dbReference type="GO" id="GO:0004252">
    <property type="term" value="F:serine-type endopeptidase activity"/>
    <property type="evidence" value="ECO:0007669"/>
    <property type="project" value="InterPro"/>
</dbReference>
<sequence>MCFLLLCLALTLGGTGAVFPLPGIQIEARIYGGWECEKHSQPWQAAIYYNQGFLCGAVLVHPMWVLTAAHCIDRDYKVWLGLHNSSAPESTAQFFRVSESVLHPLFNLSLLIPMGNPDMTWKEFVDTFQGVDFSHDLMLLRLDRPAVLTDTVKVLDLPTQEPQVGSKCLTSGWGSTDSYKGETIVKLSRELRCVDLDLLPNDDCAKAQIAKVTEYMLCAGVMEGGKDTCVGDSGGPLICDGVFQGITSWGVGPCAYRQKPGLYVKLFSYVDWIRETIATHS</sequence>
<dbReference type="SMART" id="SM00020">
    <property type="entry name" value="Tryp_SPc"/>
    <property type="match status" value="1"/>
</dbReference>
<keyword evidence="5" id="KW-1015">Disulfide bond</keyword>
<evidence type="ECO:0000256" key="2">
    <source>
        <dbReference type="ARBA" id="ARBA00022729"/>
    </source>
</evidence>
<dbReference type="InterPro" id="IPR009003">
    <property type="entry name" value="Peptidase_S1_PA"/>
</dbReference>
<evidence type="ECO:0000256" key="3">
    <source>
        <dbReference type="ARBA" id="ARBA00022801"/>
    </source>
</evidence>
<dbReference type="EMBL" id="MT559777">
    <property type="protein sequence ID" value="QKV49759.1"/>
    <property type="molecule type" value="mRNA"/>
</dbReference>
<dbReference type="FunFam" id="2.40.10.10:FF:000036">
    <property type="entry name" value="Trypsin beta"/>
    <property type="match status" value="1"/>
</dbReference>
<dbReference type="GO" id="GO:0003073">
    <property type="term" value="P:regulation of systemic arterial blood pressure"/>
    <property type="evidence" value="ECO:0007669"/>
    <property type="project" value="TreeGrafter"/>
</dbReference>
<evidence type="ECO:0000256" key="6">
    <source>
        <dbReference type="RuleBase" id="RU363034"/>
    </source>
</evidence>
<evidence type="ECO:0000256" key="7">
    <source>
        <dbReference type="SAM" id="SignalP"/>
    </source>
</evidence>
<dbReference type="PROSITE" id="PS50240">
    <property type="entry name" value="TRYPSIN_DOM"/>
    <property type="match status" value="1"/>
</dbReference>
<keyword evidence="3 6" id="KW-0378">Hydrolase</keyword>